<sequence>MEQLWARIERRLAELGCLDKMALRPGADPQAIAQLERHLGVVLPDPVKRFLAIHDGQDGTGLVDGYTLLSIAGIQQQWDGWRELDEEAMNADCADSMGSEPAGTIKPMYTNPAWIALTHDYGGNHVGLDLDPDLLGQPGQVIAFGRDEDVKRLLANSFPEYMDIYVAWLERARWNGQYLDVKE</sequence>
<dbReference type="EMBL" id="WHJH01000020">
    <property type="protein sequence ID" value="NHZ90783.1"/>
    <property type="molecule type" value="Genomic_DNA"/>
</dbReference>
<evidence type="ECO:0000313" key="3">
    <source>
        <dbReference type="Proteomes" id="UP000609726"/>
    </source>
</evidence>
<evidence type="ECO:0000259" key="1">
    <source>
        <dbReference type="SMART" id="SM00860"/>
    </source>
</evidence>
<dbReference type="InterPro" id="IPR051873">
    <property type="entry name" value="KNR4/SMI1_regulator"/>
</dbReference>
<dbReference type="RefSeq" id="WP_166877710.1">
    <property type="nucleotide sequence ID" value="NZ_WHJH01000020.1"/>
</dbReference>
<dbReference type="PANTHER" id="PTHR47432">
    <property type="entry name" value="CELL WALL ASSEMBLY REGULATOR SMI1"/>
    <property type="match status" value="1"/>
</dbReference>
<organism evidence="2 3">
    <name type="scientific">Massilia mucilaginosa</name>
    <dbReference type="NCBI Taxonomy" id="2609282"/>
    <lineage>
        <taxon>Bacteria</taxon>
        <taxon>Pseudomonadati</taxon>
        <taxon>Pseudomonadota</taxon>
        <taxon>Betaproteobacteria</taxon>
        <taxon>Burkholderiales</taxon>
        <taxon>Oxalobacteraceae</taxon>
        <taxon>Telluria group</taxon>
        <taxon>Massilia</taxon>
    </lineage>
</organism>
<keyword evidence="3" id="KW-1185">Reference proteome</keyword>
<dbReference type="Proteomes" id="UP000609726">
    <property type="component" value="Unassembled WGS sequence"/>
</dbReference>
<dbReference type="Gene3D" id="3.40.1580.10">
    <property type="entry name" value="SMI1/KNR4-like"/>
    <property type="match status" value="1"/>
</dbReference>
<dbReference type="InterPro" id="IPR018958">
    <property type="entry name" value="Knr4/Smi1-like_dom"/>
</dbReference>
<reference evidence="2 3" key="1">
    <citation type="submission" date="2019-10" db="EMBL/GenBank/DDBJ databases">
        <title>Taxonomy of Antarctic Massilia spp.: description of Massilia rubra sp. nov., Massilia aquatica sp. nov., Massilia mucilaginosa sp. nov., Massilia frigida sp. nov. isolated from streams, lakes and regoliths.</title>
        <authorList>
            <person name="Holochova P."/>
            <person name="Sedlacek I."/>
            <person name="Kralova S."/>
            <person name="Maslanova I."/>
            <person name="Busse H.-J."/>
            <person name="Stankova E."/>
            <person name="Vrbovska V."/>
            <person name="Kovarovic V."/>
            <person name="Bartak M."/>
            <person name="Svec P."/>
            <person name="Pantucek R."/>
        </authorList>
    </citation>
    <scope>NUCLEOTIDE SEQUENCE [LARGE SCALE GENOMIC DNA]</scope>
    <source>
        <strain evidence="2 3">CCM 8733</strain>
    </source>
</reference>
<dbReference type="PANTHER" id="PTHR47432:SF1">
    <property type="entry name" value="CELL WALL ASSEMBLY REGULATOR SMI1"/>
    <property type="match status" value="1"/>
</dbReference>
<accession>A0ABX0NV03</accession>
<proteinExistence type="predicted"/>
<dbReference type="SMART" id="SM00860">
    <property type="entry name" value="SMI1_KNR4"/>
    <property type="match status" value="1"/>
</dbReference>
<gene>
    <name evidence="2" type="ORF">F2P45_17395</name>
</gene>
<dbReference type="Pfam" id="PF09346">
    <property type="entry name" value="SMI1_KNR4"/>
    <property type="match status" value="1"/>
</dbReference>
<dbReference type="SUPFAM" id="SSF160631">
    <property type="entry name" value="SMI1/KNR4-like"/>
    <property type="match status" value="1"/>
</dbReference>
<protein>
    <submittedName>
        <fullName evidence="2">KNR4-like cell wall assembly/cell proliferation coordinating protein</fullName>
    </submittedName>
</protein>
<evidence type="ECO:0000313" key="2">
    <source>
        <dbReference type="EMBL" id="NHZ90783.1"/>
    </source>
</evidence>
<comment type="caution">
    <text evidence="2">The sequence shown here is derived from an EMBL/GenBank/DDBJ whole genome shotgun (WGS) entry which is preliminary data.</text>
</comment>
<name>A0ABX0NV03_9BURK</name>
<dbReference type="InterPro" id="IPR037883">
    <property type="entry name" value="Knr4/Smi1-like_sf"/>
</dbReference>
<feature type="domain" description="Knr4/Smi1-like" evidence="1">
    <location>
        <begin position="26"/>
        <end position="164"/>
    </location>
</feature>